<dbReference type="InterPro" id="IPR005121">
    <property type="entry name" value="Fdx_antiC-bd"/>
</dbReference>
<protein>
    <submittedName>
        <fullName evidence="8">Uncharacterized protein LOC117639705</fullName>
    </submittedName>
</protein>
<reference evidence="8" key="1">
    <citation type="submission" date="2025-08" db="UniProtKB">
        <authorList>
            <consortium name="RefSeq"/>
        </authorList>
    </citation>
    <scope>IDENTIFICATION</scope>
    <source>
        <tissue evidence="8">Total insect</tissue>
    </source>
</reference>
<evidence type="ECO:0000259" key="6">
    <source>
        <dbReference type="PROSITE" id="PS51883"/>
    </source>
</evidence>
<dbReference type="InterPro" id="IPR045086">
    <property type="entry name" value="OBG_GTPase"/>
</dbReference>
<dbReference type="SUPFAM" id="SSF52540">
    <property type="entry name" value="P-loop containing nucleoside triphosphate hydrolases"/>
    <property type="match status" value="1"/>
</dbReference>
<dbReference type="InterPro" id="IPR005225">
    <property type="entry name" value="Small_GTP-bd"/>
</dbReference>
<dbReference type="PROSITE" id="PS51710">
    <property type="entry name" value="G_OBG"/>
    <property type="match status" value="1"/>
</dbReference>
<dbReference type="PRINTS" id="PR00326">
    <property type="entry name" value="GTP1OBG"/>
</dbReference>
<dbReference type="GO" id="GO:0070475">
    <property type="term" value="P:rRNA base methylation"/>
    <property type="evidence" value="ECO:0007669"/>
    <property type="project" value="InterPro"/>
</dbReference>
<dbReference type="GO" id="GO:0070042">
    <property type="term" value="F:rRNA (uridine-N3-)-methyltransferase activity"/>
    <property type="evidence" value="ECO:0007669"/>
    <property type="project" value="InterPro"/>
</dbReference>
<dbReference type="Gene3D" id="2.70.210.12">
    <property type="entry name" value="GTP1/OBG domain"/>
    <property type="match status" value="1"/>
</dbReference>
<dbReference type="NCBIfam" id="NF008956">
    <property type="entry name" value="PRK12299.1"/>
    <property type="match status" value="1"/>
</dbReference>
<accession>A0A6P8YCH5</accession>
<feature type="domain" description="OBG-type G" evidence="5">
    <location>
        <begin position="718"/>
        <end position="883"/>
    </location>
</feature>
<dbReference type="Pfam" id="PF10354">
    <property type="entry name" value="BMT5-like"/>
    <property type="match status" value="1"/>
</dbReference>
<evidence type="ECO:0000256" key="2">
    <source>
        <dbReference type="ARBA" id="ARBA00022517"/>
    </source>
</evidence>
<keyword evidence="2" id="KW-0690">Ribosome biogenesis</keyword>
<feature type="domain" description="Obg" evidence="6">
    <location>
        <begin position="562"/>
        <end position="717"/>
    </location>
</feature>
<evidence type="ECO:0000259" key="5">
    <source>
        <dbReference type="PROSITE" id="PS51710"/>
    </source>
</evidence>
<dbReference type="CDD" id="cd01898">
    <property type="entry name" value="Obg"/>
    <property type="match status" value="1"/>
</dbReference>
<dbReference type="InterPro" id="IPR036690">
    <property type="entry name" value="Fdx_antiC-bd_sf"/>
</dbReference>
<dbReference type="GO" id="GO:0003924">
    <property type="term" value="F:GTPase activity"/>
    <property type="evidence" value="ECO:0007669"/>
    <property type="project" value="InterPro"/>
</dbReference>
<comment type="similarity">
    <text evidence="1">Belongs to the TRAFAC class OBG-HflX-like GTPase superfamily. OBG GTPase family.</text>
</comment>
<keyword evidence="7" id="KW-1185">Reference proteome</keyword>
<dbReference type="PANTHER" id="PTHR11702">
    <property type="entry name" value="DEVELOPMENTALLY REGULATED GTP-BINDING PROTEIN-RELATED"/>
    <property type="match status" value="1"/>
</dbReference>
<evidence type="ECO:0000256" key="3">
    <source>
        <dbReference type="ARBA" id="ARBA00022741"/>
    </source>
</evidence>
<dbReference type="InParanoid" id="A0A6P8YCH5"/>
<dbReference type="AlphaFoldDB" id="A0A6P8YCH5"/>
<dbReference type="Gene3D" id="3.40.50.300">
    <property type="entry name" value="P-loop containing nucleotide triphosphate hydrolases"/>
    <property type="match status" value="1"/>
</dbReference>
<dbReference type="InterPro" id="IPR031167">
    <property type="entry name" value="G_OBG"/>
</dbReference>
<gene>
    <name evidence="8" type="primary">LOC117639705</name>
</gene>
<evidence type="ECO:0000313" key="7">
    <source>
        <dbReference type="Proteomes" id="UP000515158"/>
    </source>
</evidence>
<dbReference type="Gene3D" id="3.30.70.380">
    <property type="entry name" value="Ferrodoxin-fold anticodon-binding domain"/>
    <property type="match status" value="1"/>
</dbReference>
<organism evidence="8">
    <name type="scientific">Thrips palmi</name>
    <name type="common">Melon thrips</name>
    <dbReference type="NCBI Taxonomy" id="161013"/>
    <lineage>
        <taxon>Eukaryota</taxon>
        <taxon>Metazoa</taxon>
        <taxon>Ecdysozoa</taxon>
        <taxon>Arthropoda</taxon>
        <taxon>Hexapoda</taxon>
        <taxon>Insecta</taxon>
        <taxon>Pterygota</taxon>
        <taxon>Neoptera</taxon>
        <taxon>Paraneoptera</taxon>
        <taxon>Thysanoptera</taxon>
        <taxon>Terebrantia</taxon>
        <taxon>Thripoidea</taxon>
        <taxon>Thripidae</taxon>
        <taxon>Thrips</taxon>
    </lineage>
</organism>
<dbReference type="OrthoDB" id="347018at2759"/>
<dbReference type="InterPro" id="IPR019446">
    <property type="entry name" value="BMT5-like"/>
</dbReference>
<dbReference type="PROSITE" id="PS51883">
    <property type="entry name" value="OBG"/>
    <property type="match status" value="1"/>
</dbReference>
<evidence type="ECO:0000313" key="8">
    <source>
        <dbReference type="RefSeq" id="XP_034231472.1"/>
    </source>
</evidence>
<dbReference type="NCBIfam" id="TIGR02729">
    <property type="entry name" value="Obg_CgtA"/>
    <property type="match status" value="1"/>
</dbReference>
<keyword evidence="4" id="KW-0342">GTP-binding</keyword>
<name>A0A6P8YCH5_THRPL</name>
<dbReference type="GeneID" id="117639705"/>
<dbReference type="SMART" id="SM00896">
    <property type="entry name" value="FDX-ACB"/>
    <property type="match status" value="1"/>
</dbReference>
<dbReference type="SUPFAM" id="SSF82051">
    <property type="entry name" value="Obg GTP-binding protein N-terminal domain"/>
    <property type="match status" value="1"/>
</dbReference>
<dbReference type="GO" id="GO:0005525">
    <property type="term" value="F:GTP binding"/>
    <property type="evidence" value="ECO:0007669"/>
    <property type="project" value="UniProtKB-KW"/>
</dbReference>
<dbReference type="GO" id="GO:0000287">
    <property type="term" value="F:magnesium ion binding"/>
    <property type="evidence" value="ECO:0007669"/>
    <property type="project" value="InterPro"/>
</dbReference>
<dbReference type="KEGG" id="tpal:117639705"/>
<sequence>MRSDIFFPGDSVLLLGEGNFSFSVGLLNLGKEIEITATCYESVLTETQIENTDILKSRGVCVMTGIDATKIHVHSVLQSKKFDKIIFNFPHTGGKMKINLNRDLLRQFFISASNLLSVPTGVILISLCSGQGADYLGKRTWTDSWQVVDMAGHANLLLVECSPFQWSLYPMYSNVGYRSLEKGFHTKDAMVHTFVPVKKCLGDQLEVVTSYYQNGAIDSVASRPLFARKIKQNILENRASPSYFILEKLQIFARLQSKSIVHHVGVSPLNGRFQERDITLASQLWKNSKCDFYLYSCYVLNGDLKEFSEAPIAIQTLCLGNGVVNMFLSSMTSLLADFNVTNCQKSVKDCSLNAAGPKQFFLVQCDKPDVLIAELYPSCCDSEPVLSIFIDALVTQLLSLKSWRQMWADCVHSDFNCRNSSITGICPYPVPYTFDISFIIGEHFTEEKLYCVLWDLAGEFLINVFKVSEFTTSNETSMCFRLTYLSYEHPMSRKTVLDFHQNILGKALKTILSVCIKFMFIQRIVLWSCCQGPPKSLRLLSTALPAQPLRPKKGKSFKNMAKSMVDYKRVVAIGGNGGEGCISLLRLWANEFAGPDGGDGGSGGHVVFHSTREVRDLSHIPPTVKADNGEPGQNKNCFGKNAKHTIVKVPIGTVLKNADGKVVGDMELEDTLFVAARGGAGGHGNYYFRTDVNQTPQIAEYGGEGETNDYFLEMRSMADIGLIGFPNAGKSTLLQAISRAKPKVAPYPFTTLRPYVGMVQYSDFTQLAVADLPGLVVDSHKNKGLGIGFLRHAERCSTLAMVLDLSEPEPWNQLEALRHELRQFSPELADRPQLIIANKIDLPDSKKNLQALLWKLDAKIIPISGKTGENLSTLLELLREMHIEYEKTKEASTEEQKNSA</sequence>
<dbReference type="InterPro" id="IPR027417">
    <property type="entry name" value="P-loop_NTPase"/>
</dbReference>
<proteinExistence type="inferred from homology"/>
<dbReference type="Pfam" id="PF01926">
    <property type="entry name" value="MMR_HSR1"/>
    <property type="match status" value="1"/>
</dbReference>
<dbReference type="InterPro" id="IPR006169">
    <property type="entry name" value="GTP1_OBG_dom"/>
</dbReference>
<evidence type="ECO:0000256" key="4">
    <source>
        <dbReference type="ARBA" id="ARBA00023134"/>
    </source>
</evidence>
<dbReference type="InterPro" id="IPR014100">
    <property type="entry name" value="GTP-bd_Obg/CgtA"/>
</dbReference>
<dbReference type="InterPro" id="IPR006073">
    <property type="entry name" value="GTP-bd"/>
</dbReference>
<dbReference type="Pfam" id="PF01018">
    <property type="entry name" value="GTP1_OBG"/>
    <property type="match status" value="1"/>
</dbReference>
<dbReference type="GO" id="GO:0005739">
    <property type="term" value="C:mitochondrion"/>
    <property type="evidence" value="ECO:0007669"/>
    <property type="project" value="TreeGrafter"/>
</dbReference>
<evidence type="ECO:0000256" key="1">
    <source>
        <dbReference type="ARBA" id="ARBA00007699"/>
    </source>
</evidence>
<dbReference type="InterPro" id="IPR036726">
    <property type="entry name" value="GTP1_OBG_dom_sf"/>
</dbReference>
<dbReference type="PANTHER" id="PTHR11702:SF31">
    <property type="entry name" value="MITOCHONDRIAL RIBOSOME-ASSOCIATED GTPASE 2"/>
    <property type="match status" value="1"/>
</dbReference>
<dbReference type="Proteomes" id="UP000515158">
    <property type="component" value="Unplaced"/>
</dbReference>
<dbReference type="FunFam" id="2.70.210.12:FF:000001">
    <property type="entry name" value="GTPase Obg"/>
    <property type="match status" value="1"/>
</dbReference>
<keyword evidence="3" id="KW-0547">Nucleotide-binding</keyword>
<dbReference type="SUPFAM" id="SSF54991">
    <property type="entry name" value="Anticodon-binding domain of PheRS"/>
    <property type="match status" value="1"/>
</dbReference>
<dbReference type="RefSeq" id="XP_034231472.1">
    <property type="nucleotide sequence ID" value="XM_034375581.1"/>
</dbReference>
<dbReference type="NCBIfam" id="TIGR00231">
    <property type="entry name" value="small_GTP"/>
    <property type="match status" value="1"/>
</dbReference>